<proteinExistence type="predicted"/>
<evidence type="ECO:0000313" key="3">
    <source>
        <dbReference type="Proteomes" id="UP000031643"/>
    </source>
</evidence>
<dbReference type="Gene3D" id="3.40.630.30">
    <property type="match status" value="1"/>
</dbReference>
<dbReference type="InterPro" id="IPR038740">
    <property type="entry name" value="BioF2-like_GNAT_dom"/>
</dbReference>
<dbReference type="SUPFAM" id="SSF55729">
    <property type="entry name" value="Acyl-CoA N-acyltransferases (Nat)"/>
    <property type="match status" value="1"/>
</dbReference>
<keyword evidence="3" id="KW-1185">Reference proteome</keyword>
<dbReference type="AlphaFoldDB" id="A0A0A8K3C8"/>
<reference evidence="2 3" key="1">
    <citation type="submission" date="2014-09" db="EMBL/GenBank/DDBJ databases">
        <title>Genome sequencing of Methyloceanibacter caenitepidi Gela4.</title>
        <authorList>
            <person name="Takeuchi M."/>
            <person name="Susumu S."/>
            <person name="Kamagata Y."/>
            <person name="Oshima K."/>
            <person name="Hattori M."/>
            <person name="Iwasaki W."/>
        </authorList>
    </citation>
    <scope>NUCLEOTIDE SEQUENCE [LARGE SCALE GENOMIC DNA]</scope>
    <source>
        <strain evidence="2 3">Gela4</strain>
    </source>
</reference>
<organism evidence="2 3">
    <name type="scientific">Methyloceanibacter caenitepidi</name>
    <dbReference type="NCBI Taxonomy" id="1384459"/>
    <lineage>
        <taxon>Bacteria</taxon>
        <taxon>Pseudomonadati</taxon>
        <taxon>Pseudomonadota</taxon>
        <taxon>Alphaproteobacteria</taxon>
        <taxon>Hyphomicrobiales</taxon>
        <taxon>Hyphomicrobiaceae</taxon>
        <taxon>Methyloceanibacter</taxon>
    </lineage>
</organism>
<feature type="domain" description="BioF2-like acetyltransferase" evidence="1">
    <location>
        <begin position="186"/>
        <end position="333"/>
    </location>
</feature>
<gene>
    <name evidence="2" type="ORF">GL4_1999</name>
</gene>
<protein>
    <recommendedName>
        <fullName evidence="1">BioF2-like acetyltransferase domain-containing protein</fullName>
    </recommendedName>
</protein>
<dbReference type="STRING" id="1384459.GL4_1999"/>
<evidence type="ECO:0000313" key="2">
    <source>
        <dbReference type="EMBL" id="BAQ17448.1"/>
    </source>
</evidence>
<name>A0A0A8K3C8_9HYPH</name>
<dbReference type="Pfam" id="PF13480">
    <property type="entry name" value="Acetyltransf_6"/>
    <property type="match status" value="1"/>
</dbReference>
<dbReference type="EMBL" id="AP014648">
    <property type="protein sequence ID" value="BAQ17448.1"/>
    <property type="molecule type" value="Genomic_DNA"/>
</dbReference>
<dbReference type="Proteomes" id="UP000031643">
    <property type="component" value="Chromosome"/>
</dbReference>
<evidence type="ECO:0000259" key="1">
    <source>
        <dbReference type="Pfam" id="PF13480"/>
    </source>
</evidence>
<dbReference type="KEGG" id="mcg:GL4_1999"/>
<sequence length="392" mass="43339">MEAVRTDDLSFETSAGLVSMKMTSDLQTIASEWRAIEAAVYCTSAQTFDWARAWSAHVLAAQGRSPVVAIGYGSDGQVQFLLPFETKTVGGLTVLRWLSQDHANYLFGLFRLAFASALSKSDLSRILNEVGRWSGASVAALEAQPFDWGGTPNPFGLLSHQPAPNSGFAVRLGDFETLYCERYKKRARQSLLRKERRLWEAGTLEYGWAETTQEKREVLETFFAQKATQFAAMGVTDIFTPEARAFYAALVMLPEDSPSRLRLGYVALNGEILATFSGTVVHDRVNVLLSSLADSPFQRQSPGAQLLRHQIEEACNDGLAYFDLGVGAARHKSEWSNEVYPLFDSYLALKPQGLAVTLPFTVKSALKRTIKSNPRLWALAQTVRRTIKGGHA</sequence>
<accession>A0A0A8K3C8</accession>
<dbReference type="HOGENOM" id="CLU_046277_2_0_5"/>
<dbReference type="InterPro" id="IPR016181">
    <property type="entry name" value="Acyl_CoA_acyltransferase"/>
</dbReference>